<sequence length="99" mass="11757">MNRLRGLRPPFFFPYPTKEQTMKTIDSGSFSLGLVWGILFTGLLGLFVYLLSLYSPGEGRYYYPWYETEAICVQTEKQNCRTEYKEVYVAYDRRYDYGK</sequence>
<gene>
    <name evidence="2" type="ORF">SBP1_gp008</name>
</gene>
<keyword evidence="3" id="KW-1185">Reference proteome</keyword>
<reference evidence="2" key="1">
    <citation type="submission" date="2018-12" db="EMBL/GenBank/DDBJ databases">
        <title>Characterization of a N4-like bacteriophage infecting a coral-derived Vibrio strain.</title>
        <authorList>
            <person name="Huang S."/>
        </authorList>
    </citation>
    <scope>NUCLEOTIDE SEQUENCE [LARGE SCALE GENOMIC DNA]</scope>
</reference>
<evidence type="ECO:0000313" key="2">
    <source>
        <dbReference type="EMBL" id="AZU99600.1"/>
    </source>
</evidence>
<accession>A0A3T0III2</accession>
<evidence type="ECO:0000256" key="1">
    <source>
        <dbReference type="SAM" id="Phobius"/>
    </source>
</evidence>
<feature type="transmembrane region" description="Helical" evidence="1">
    <location>
        <begin position="30"/>
        <end position="51"/>
    </location>
</feature>
<proteinExistence type="predicted"/>
<protein>
    <submittedName>
        <fullName evidence="2">Uncharacterized protein</fullName>
    </submittedName>
</protein>
<dbReference type="EMBL" id="MK301608">
    <property type="protein sequence ID" value="AZU99600.1"/>
    <property type="molecule type" value="Genomic_DNA"/>
</dbReference>
<name>A0A3T0III2_9CAUD</name>
<organism evidence="2">
    <name type="scientific">Vibrio virus vB_VspP_SBP1</name>
    <dbReference type="NCBI Taxonomy" id="2500581"/>
    <lineage>
        <taxon>Viruses</taxon>
        <taxon>Duplodnaviria</taxon>
        <taxon>Heunggongvirae</taxon>
        <taxon>Uroviricota</taxon>
        <taxon>Caudoviricetes</taxon>
        <taxon>Schitoviridae</taxon>
        <taxon>Electravirus</taxon>
        <taxon>Electravirus Sbp1</taxon>
    </lineage>
</organism>
<keyword evidence="1" id="KW-0812">Transmembrane</keyword>
<dbReference type="Proteomes" id="UP000290131">
    <property type="component" value="Segment"/>
</dbReference>
<keyword evidence="1" id="KW-0472">Membrane</keyword>
<keyword evidence="1" id="KW-1133">Transmembrane helix</keyword>
<evidence type="ECO:0000313" key="3">
    <source>
        <dbReference type="Proteomes" id="UP000290131"/>
    </source>
</evidence>